<keyword evidence="19" id="KW-1185">Reference proteome</keyword>
<evidence type="ECO:0000256" key="6">
    <source>
        <dbReference type="ARBA" id="ARBA00022806"/>
    </source>
</evidence>
<dbReference type="InterPro" id="IPR045562">
    <property type="entry name" value="RecG_dom3_C"/>
</dbReference>
<dbReference type="NCBIfam" id="TIGR00643">
    <property type="entry name" value="recG"/>
    <property type="match status" value="1"/>
</dbReference>
<dbReference type="NCBIfam" id="NF008165">
    <property type="entry name" value="PRK10917.1-3"/>
    <property type="match status" value="1"/>
</dbReference>
<evidence type="ECO:0000256" key="2">
    <source>
        <dbReference type="ARBA" id="ARBA00017846"/>
    </source>
</evidence>
<protein>
    <recommendedName>
        <fullName evidence="2 15">ATP-dependent DNA helicase RecG</fullName>
        <ecNumber evidence="13 15">5.6.2.4</ecNumber>
    </recommendedName>
</protein>
<evidence type="ECO:0000256" key="10">
    <source>
        <dbReference type="ARBA" id="ARBA00023204"/>
    </source>
</evidence>
<dbReference type="SMART" id="SM00487">
    <property type="entry name" value="DEXDc"/>
    <property type="match status" value="1"/>
</dbReference>
<dbReference type="GO" id="GO:0005524">
    <property type="term" value="F:ATP binding"/>
    <property type="evidence" value="ECO:0007669"/>
    <property type="project" value="UniProtKB-KW"/>
</dbReference>
<dbReference type="Gene3D" id="3.40.50.300">
    <property type="entry name" value="P-loop containing nucleotide triphosphate hydrolases"/>
    <property type="match status" value="2"/>
</dbReference>
<dbReference type="InterPro" id="IPR001650">
    <property type="entry name" value="Helicase_C-like"/>
</dbReference>
<dbReference type="GO" id="GO:0006281">
    <property type="term" value="P:DNA repair"/>
    <property type="evidence" value="ECO:0007669"/>
    <property type="project" value="UniProtKB-UniRule"/>
</dbReference>
<dbReference type="Pfam" id="PF00271">
    <property type="entry name" value="Helicase_C"/>
    <property type="match status" value="1"/>
</dbReference>
<keyword evidence="7 15" id="KW-0067">ATP-binding</keyword>
<comment type="catalytic activity">
    <reaction evidence="14 15">
        <text>ATP + H2O = ADP + phosphate + H(+)</text>
        <dbReference type="Rhea" id="RHEA:13065"/>
        <dbReference type="ChEBI" id="CHEBI:15377"/>
        <dbReference type="ChEBI" id="CHEBI:15378"/>
        <dbReference type="ChEBI" id="CHEBI:30616"/>
        <dbReference type="ChEBI" id="CHEBI:43474"/>
        <dbReference type="ChEBI" id="CHEBI:456216"/>
        <dbReference type="EC" id="5.6.2.4"/>
    </reaction>
</comment>
<comment type="catalytic activity">
    <reaction evidence="12 15">
        <text>Couples ATP hydrolysis with the unwinding of duplex DNA by translocating in the 3'-5' direction.</text>
        <dbReference type="EC" id="5.6.2.4"/>
    </reaction>
</comment>
<dbReference type="PROSITE" id="PS51192">
    <property type="entry name" value="HELICASE_ATP_BIND_1"/>
    <property type="match status" value="1"/>
</dbReference>
<keyword evidence="8" id="KW-0238">DNA-binding</keyword>
<dbReference type="InterPro" id="IPR047112">
    <property type="entry name" value="RecG/Mfd"/>
</dbReference>
<evidence type="ECO:0000259" key="16">
    <source>
        <dbReference type="PROSITE" id="PS51192"/>
    </source>
</evidence>
<evidence type="ECO:0000256" key="8">
    <source>
        <dbReference type="ARBA" id="ARBA00023125"/>
    </source>
</evidence>
<sequence>MEKQMTNWKSCFQPITTLPGVGPKRAEALAELGLASIYDLMSHFPFRYEDMQIRDIHSIADQEKVTLKGIVVTEPILSYYGHRKNRLYFRLAIGEAVIMVSFFNQPYLKNKVILGEEIILFGKWDEKRQTLMGIKIVGSQSNDEDHQQSFEAVYRANKGIKQKTIFQLIQKSFELYGEFIPDPLPRIMKEKRHLMGHSLAMKLMHFPTNPQAVQEARYQLIYQELFLYQLGLQELRKHRRSTKQGMVLRYDNQQLRGFIKTLPFELTDGQKKVLNEICYDLLAPYTMNRLLQGDVGSGKTVVATVAMVASALAGAQSCLMVPTELLAYQHHQSISKLVSNQNLVVAKLTGSTKTKERREILNQLASGKIDLLIGTHAVFQDDVTFHNLGLVIIDEQHRFGVKQRQKLTSKGEGVNILQMTATPIPRTLAITSFGEMDTSILSEAPKGRIPIKTHWVKEQEMDQVFQYVKREIDAGRQAYVISPLIEESETLDVKNAEEIYRMVSERFHNQVSVGLLHGRMKNDEKDQVMTDFQENKIQLLVSTTVIEVGVDVPNATVMVILDADRFGLAQLHQLRGRVGRGAHASTCVLIASPKTENGKERMKIMCDSTDGFYLSQKDLELRGSGDIFGVKQSGIPEFLLADIVRDYDILEEARYDAIEFVTQDYEKTELLEYFMKRQAKDMTEV</sequence>
<dbReference type="GO" id="GO:0043138">
    <property type="term" value="F:3'-5' DNA helicase activity"/>
    <property type="evidence" value="ECO:0007669"/>
    <property type="project" value="UniProtKB-EC"/>
</dbReference>
<dbReference type="PROSITE" id="PS51194">
    <property type="entry name" value="HELICASE_CTER"/>
    <property type="match status" value="1"/>
</dbReference>
<dbReference type="RefSeq" id="WP_245711127.1">
    <property type="nucleotide sequence ID" value="NZ_FOGF01000014.1"/>
</dbReference>
<dbReference type="CDD" id="cd17992">
    <property type="entry name" value="DEXHc_RecG"/>
    <property type="match status" value="1"/>
</dbReference>
<proteinExistence type="inferred from homology"/>
<feature type="domain" description="Helicase C-terminal" evidence="17">
    <location>
        <begin position="460"/>
        <end position="620"/>
    </location>
</feature>
<keyword evidence="4 15" id="KW-0227">DNA damage</keyword>
<accession>A0A1H9KK32</accession>
<dbReference type="SUPFAM" id="SSF50249">
    <property type="entry name" value="Nucleic acid-binding proteins"/>
    <property type="match status" value="1"/>
</dbReference>
<dbReference type="GO" id="GO:0006310">
    <property type="term" value="P:DNA recombination"/>
    <property type="evidence" value="ECO:0007669"/>
    <property type="project" value="UniProtKB-UniRule"/>
</dbReference>
<evidence type="ECO:0000313" key="18">
    <source>
        <dbReference type="EMBL" id="SEQ99458.1"/>
    </source>
</evidence>
<dbReference type="Pfam" id="PF17191">
    <property type="entry name" value="RecG_wedge"/>
    <property type="match status" value="1"/>
</dbReference>
<dbReference type="STRING" id="137733.SAMN05421767_11423"/>
<evidence type="ECO:0000256" key="1">
    <source>
        <dbReference type="ARBA" id="ARBA00007504"/>
    </source>
</evidence>
<dbReference type="Gene3D" id="2.40.50.140">
    <property type="entry name" value="Nucleic acid-binding proteins"/>
    <property type="match status" value="1"/>
</dbReference>
<evidence type="ECO:0000256" key="3">
    <source>
        <dbReference type="ARBA" id="ARBA00022741"/>
    </source>
</evidence>
<organism evidence="18 19">
    <name type="scientific">Granulicatella balaenopterae</name>
    <dbReference type="NCBI Taxonomy" id="137733"/>
    <lineage>
        <taxon>Bacteria</taxon>
        <taxon>Bacillati</taxon>
        <taxon>Bacillota</taxon>
        <taxon>Bacilli</taxon>
        <taxon>Lactobacillales</taxon>
        <taxon>Carnobacteriaceae</taxon>
        <taxon>Granulicatella</taxon>
    </lineage>
</organism>
<dbReference type="InterPro" id="IPR012340">
    <property type="entry name" value="NA-bd_OB-fold"/>
</dbReference>
<dbReference type="GO" id="GO:0016887">
    <property type="term" value="F:ATP hydrolysis activity"/>
    <property type="evidence" value="ECO:0007669"/>
    <property type="project" value="RHEA"/>
</dbReference>
<dbReference type="SMART" id="SM00490">
    <property type="entry name" value="HELICc"/>
    <property type="match status" value="1"/>
</dbReference>
<dbReference type="GO" id="GO:0003677">
    <property type="term" value="F:DNA binding"/>
    <property type="evidence" value="ECO:0007669"/>
    <property type="project" value="UniProtKB-KW"/>
</dbReference>
<dbReference type="InterPro" id="IPR014001">
    <property type="entry name" value="Helicase_ATP-bd"/>
</dbReference>
<comment type="function">
    <text evidence="15">Plays a critical role in recombination and DNA repair. Helps process Holliday junction intermediates to mature products by catalyzing branch migration. Has replication fork regression activity, unwinds stalled or blocked replication forks to make a HJ that can be resolved. Has a DNA unwinding activity characteristic of a DNA helicase with 3'-5' polarity.</text>
</comment>
<dbReference type="AlphaFoldDB" id="A0A1H9KK32"/>
<keyword evidence="6 15" id="KW-0347">Helicase</keyword>
<dbReference type="CDD" id="cd04488">
    <property type="entry name" value="RecG_wedge_OBF"/>
    <property type="match status" value="1"/>
</dbReference>
<dbReference type="CDD" id="cd18811">
    <property type="entry name" value="SF2_C_RecG"/>
    <property type="match status" value="1"/>
</dbReference>
<name>A0A1H9KK32_9LACT</name>
<reference evidence="18 19" key="1">
    <citation type="submission" date="2016-10" db="EMBL/GenBank/DDBJ databases">
        <authorList>
            <person name="de Groot N.N."/>
        </authorList>
    </citation>
    <scope>NUCLEOTIDE SEQUENCE [LARGE SCALE GENOMIC DNA]</scope>
    <source>
        <strain evidence="18 19">DSM 15827</strain>
    </source>
</reference>
<keyword evidence="9 15" id="KW-0233">DNA recombination</keyword>
<feature type="domain" description="Helicase ATP-binding" evidence="16">
    <location>
        <begin position="280"/>
        <end position="441"/>
    </location>
</feature>
<dbReference type="InterPro" id="IPR027417">
    <property type="entry name" value="P-loop_NTPase"/>
</dbReference>
<evidence type="ECO:0000256" key="15">
    <source>
        <dbReference type="RuleBase" id="RU363016"/>
    </source>
</evidence>
<dbReference type="EMBL" id="FOGF01000014">
    <property type="protein sequence ID" value="SEQ99458.1"/>
    <property type="molecule type" value="Genomic_DNA"/>
</dbReference>
<dbReference type="Pfam" id="PF00270">
    <property type="entry name" value="DEAD"/>
    <property type="match status" value="1"/>
</dbReference>
<keyword evidence="5 15" id="KW-0378">Hydrolase</keyword>
<evidence type="ECO:0000313" key="19">
    <source>
        <dbReference type="Proteomes" id="UP000198556"/>
    </source>
</evidence>
<evidence type="ECO:0000256" key="7">
    <source>
        <dbReference type="ARBA" id="ARBA00022840"/>
    </source>
</evidence>
<dbReference type="InterPro" id="IPR004609">
    <property type="entry name" value="ATP-dep_DNA_helicase_RecG"/>
</dbReference>
<evidence type="ECO:0000256" key="14">
    <source>
        <dbReference type="ARBA" id="ARBA00048988"/>
    </source>
</evidence>
<evidence type="ECO:0000256" key="13">
    <source>
        <dbReference type="ARBA" id="ARBA00034808"/>
    </source>
</evidence>
<evidence type="ECO:0000256" key="11">
    <source>
        <dbReference type="ARBA" id="ARBA00023235"/>
    </source>
</evidence>
<dbReference type="Pfam" id="PF19833">
    <property type="entry name" value="RecG_dom3_C"/>
    <property type="match status" value="1"/>
</dbReference>
<keyword evidence="3 15" id="KW-0547">Nucleotide-binding</keyword>
<dbReference type="PANTHER" id="PTHR47964:SF1">
    <property type="entry name" value="ATP-DEPENDENT DNA HELICASE HOMOLOG RECG, CHLOROPLASTIC"/>
    <property type="match status" value="1"/>
</dbReference>
<dbReference type="InterPro" id="IPR033454">
    <property type="entry name" value="RecG_wedge"/>
</dbReference>
<evidence type="ECO:0000256" key="12">
    <source>
        <dbReference type="ARBA" id="ARBA00034617"/>
    </source>
</evidence>
<dbReference type="PANTHER" id="PTHR47964">
    <property type="entry name" value="ATP-DEPENDENT DNA HELICASE HOMOLOG RECG, CHLOROPLASTIC"/>
    <property type="match status" value="1"/>
</dbReference>
<dbReference type="Proteomes" id="UP000198556">
    <property type="component" value="Unassembled WGS sequence"/>
</dbReference>
<evidence type="ECO:0000256" key="9">
    <source>
        <dbReference type="ARBA" id="ARBA00023172"/>
    </source>
</evidence>
<dbReference type="SUPFAM" id="SSF52540">
    <property type="entry name" value="P-loop containing nucleoside triphosphate hydrolases"/>
    <property type="match status" value="2"/>
</dbReference>
<keyword evidence="11" id="KW-0413">Isomerase</keyword>
<evidence type="ECO:0000256" key="5">
    <source>
        <dbReference type="ARBA" id="ARBA00022801"/>
    </source>
</evidence>
<evidence type="ECO:0000259" key="17">
    <source>
        <dbReference type="PROSITE" id="PS51194"/>
    </source>
</evidence>
<evidence type="ECO:0000256" key="4">
    <source>
        <dbReference type="ARBA" id="ARBA00022763"/>
    </source>
</evidence>
<keyword evidence="10 15" id="KW-0234">DNA repair</keyword>
<dbReference type="EC" id="5.6.2.4" evidence="13 15"/>
<comment type="similarity">
    <text evidence="1 15">Belongs to the helicase family. RecG subfamily.</text>
</comment>
<dbReference type="NCBIfam" id="NF008168">
    <property type="entry name" value="PRK10917.2-2"/>
    <property type="match status" value="1"/>
</dbReference>
<dbReference type="InterPro" id="IPR011545">
    <property type="entry name" value="DEAD/DEAH_box_helicase_dom"/>
</dbReference>
<gene>
    <name evidence="18" type="ORF">SAMN05421767_11423</name>
</gene>